<keyword evidence="1" id="KW-0812">Transmembrane</keyword>
<keyword evidence="1" id="KW-0472">Membrane</keyword>
<dbReference type="AlphaFoldDB" id="A0AAW4WDB4"/>
<evidence type="ECO:0000259" key="2">
    <source>
        <dbReference type="Pfam" id="PF10882"/>
    </source>
</evidence>
<reference evidence="4" key="1">
    <citation type="submission" date="2021-10" db="EMBL/GenBank/DDBJ databases">
        <title>Anaerobic single-cell dispensing facilitates the cultivation of human gut bacteria.</title>
        <authorList>
            <person name="Afrizal A."/>
        </authorList>
    </citation>
    <scope>NUCLEOTIDE SEQUENCE</scope>
    <source>
        <strain evidence="4">CLA-AA-H204</strain>
    </source>
</reference>
<dbReference type="Pfam" id="PF19124">
    <property type="entry name" value="DUF5808"/>
    <property type="match status" value="1"/>
</dbReference>
<protein>
    <submittedName>
        <fullName evidence="4">DUF5808 domain-containing protein</fullName>
    </submittedName>
</protein>
<name>A0AAW4WDB4_9FIRM</name>
<evidence type="ECO:0000259" key="3">
    <source>
        <dbReference type="Pfam" id="PF19124"/>
    </source>
</evidence>
<dbReference type="RefSeq" id="WP_227709448.1">
    <property type="nucleotide sequence ID" value="NZ_JAJEQW010000001.1"/>
</dbReference>
<dbReference type="EMBL" id="JAJEQW010000001">
    <property type="protein sequence ID" value="MCC2240922.1"/>
    <property type="molecule type" value="Genomic_DNA"/>
</dbReference>
<dbReference type="Proteomes" id="UP001198893">
    <property type="component" value="Unassembled WGS sequence"/>
</dbReference>
<feature type="domain" description="Bacterial Pleckstrin homology" evidence="2">
    <location>
        <begin position="353"/>
        <end position="438"/>
    </location>
</feature>
<feature type="transmembrane region" description="Helical" evidence="1">
    <location>
        <begin position="325"/>
        <end position="344"/>
    </location>
</feature>
<feature type="domain" description="DUF5808" evidence="3">
    <location>
        <begin position="297"/>
        <end position="322"/>
    </location>
</feature>
<feature type="transmembrane region" description="Helical" evidence="1">
    <location>
        <begin position="6"/>
        <end position="24"/>
    </location>
</feature>
<feature type="transmembrane region" description="Helical" evidence="1">
    <location>
        <begin position="85"/>
        <end position="105"/>
    </location>
</feature>
<organism evidence="4 5">
    <name type="scientific">Roseburia amylophila</name>
    <dbReference type="NCBI Taxonomy" id="2981794"/>
    <lineage>
        <taxon>Bacteria</taxon>
        <taxon>Bacillati</taxon>
        <taxon>Bacillota</taxon>
        <taxon>Clostridia</taxon>
        <taxon>Lachnospirales</taxon>
        <taxon>Lachnospiraceae</taxon>
        <taxon>Roseburia</taxon>
    </lineage>
</organism>
<feature type="transmembrane region" description="Helical" evidence="1">
    <location>
        <begin position="164"/>
        <end position="184"/>
    </location>
</feature>
<dbReference type="InterPro" id="IPR043831">
    <property type="entry name" value="DUF5808"/>
</dbReference>
<evidence type="ECO:0000256" key="1">
    <source>
        <dbReference type="SAM" id="Phobius"/>
    </source>
</evidence>
<comment type="caution">
    <text evidence="4">The sequence shown here is derived from an EMBL/GenBank/DDBJ whole genome shotgun (WGS) entry which is preliminary data.</text>
</comment>
<accession>A0AAW4WDB4</accession>
<proteinExistence type="predicted"/>
<gene>
    <name evidence="4" type="ORF">LKD47_01220</name>
</gene>
<evidence type="ECO:0000313" key="4">
    <source>
        <dbReference type="EMBL" id="MCC2240922.1"/>
    </source>
</evidence>
<feature type="transmembrane region" description="Helical" evidence="1">
    <location>
        <begin position="59"/>
        <end position="79"/>
    </location>
</feature>
<feature type="transmembrane region" description="Helical" evidence="1">
    <location>
        <begin position="215"/>
        <end position="235"/>
    </location>
</feature>
<feature type="transmembrane region" description="Helical" evidence="1">
    <location>
        <begin position="140"/>
        <end position="158"/>
    </location>
</feature>
<dbReference type="Pfam" id="PF10882">
    <property type="entry name" value="bPH_5"/>
    <property type="match status" value="1"/>
</dbReference>
<keyword evidence="1" id="KW-1133">Transmembrane helix</keyword>
<feature type="transmembrane region" description="Helical" evidence="1">
    <location>
        <begin position="241"/>
        <end position="265"/>
    </location>
</feature>
<sequence length="453" mass="51879">MFLNIIFFATLYPVLFIICIVFALQNSYKDGMLFAVNMKREWVEDENVKAIQKHFKKEMIWYSLILAIIPFSCLFIPYFSIQMTIWMVWLIAAIILLMLPTVFANNRLKQWKLKMGYYEEQSAERYVELKNAGTVRCMHFLPFFVPLAIGTVAAIAVIPFAKVMGIFCLIGAASGYIFLLVAIWTDRQPVQVISSNSDININYTRAKKRIWKNMWLCAIWLNTALILFLILVSFMQKQVGMIYLAGIIVFVILLAAMCIPTIVILGRVEKAYEDKHDLIGGIEDDRNWIGGMLYYNPKDPHTIVDKRVGIGTTVNMASKAGKGTILFIIIALLMLPLVCVWVIAEEFTPIHLEIENQSLCAEQIRTDYEISLDDLDDVEILTELPNWSRVNGTGMETLEKGTFKISGEGECQVFLNPQNKKFLYFTANGKNYYMSGIDDTETEEIYQEILNQK</sequence>
<evidence type="ECO:0000313" key="5">
    <source>
        <dbReference type="Proteomes" id="UP001198893"/>
    </source>
</evidence>
<dbReference type="InterPro" id="IPR027783">
    <property type="entry name" value="Bacterial_PH-related"/>
</dbReference>